<evidence type="ECO:0000256" key="7">
    <source>
        <dbReference type="SAM" id="SignalP"/>
    </source>
</evidence>
<comment type="subcellular location">
    <subcellularLocation>
        <location evidence="1">Cell membrane</location>
        <topology evidence="1">Multi-pass membrane protein</topology>
    </subcellularLocation>
</comment>
<evidence type="ECO:0000313" key="9">
    <source>
        <dbReference type="Proteomes" id="UP001233999"/>
    </source>
</evidence>
<feature type="non-terminal residue" evidence="8">
    <location>
        <position position="257"/>
    </location>
</feature>
<dbReference type="Pfam" id="PF08395">
    <property type="entry name" value="7tm_7"/>
    <property type="match status" value="1"/>
</dbReference>
<sequence length="257" mass="29862">MVVMILLLVSFHTYEILSQKNQTFYKIAFRIFIHVNTITMILQFINLVSLFSNRLKLITERLKEFSRTSGENAKLSHCFVNNIKVREQRQINVSLIDKRRYSSMGTAQIQNSTNNLVSGHEATDLTFANTKDLDILTELKQLRKVHHIICDILKSVVNSIYGIILLILSSYMFLSCVKYIHLMIIMVKKPRIRNSSGVVHKFYKCDAICSKELQLLSNQTIHSKLEFTAFDFFPLNFTYFHMFLAGVTTYTVILLQF</sequence>
<proteinExistence type="predicted"/>
<dbReference type="EMBL" id="JASPKZ010000803">
    <property type="protein sequence ID" value="KAJ9599488.1"/>
    <property type="molecule type" value="Genomic_DNA"/>
</dbReference>
<feature type="chain" id="PRO_5042125934" description="Gustatory receptor" evidence="7">
    <location>
        <begin position="19"/>
        <end position="257"/>
    </location>
</feature>
<dbReference type="AlphaFoldDB" id="A0AAD8ER04"/>
<organism evidence="8 9">
    <name type="scientific">Diploptera punctata</name>
    <name type="common">Pacific beetle cockroach</name>
    <dbReference type="NCBI Taxonomy" id="6984"/>
    <lineage>
        <taxon>Eukaryota</taxon>
        <taxon>Metazoa</taxon>
        <taxon>Ecdysozoa</taxon>
        <taxon>Arthropoda</taxon>
        <taxon>Hexapoda</taxon>
        <taxon>Insecta</taxon>
        <taxon>Pterygota</taxon>
        <taxon>Neoptera</taxon>
        <taxon>Polyneoptera</taxon>
        <taxon>Dictyoptera</taxon>
        <taxon>Blattodea</taxon>
        <taxon>Blaberoidea</taxon>
        <taxon>Blaberidae</taxon>
        <taxon>Diplopterinae</taxon>
        <taxon>Diploptera</taxon>
    </lineage>
</organism>
<evidence type="ECO:0000256" key="1">
    <source>
        <dbReference type="ARBA" id="ARBA00004651"/>
    </source>
</evidence>
<keyword evidence="7" id="KW-0732">Signal</keyword>
<keyword evidence="5 6" id="KW-0472">Membrane</keyword>
<dbReference type="Proteomes" id="UP001233999">
    <property type="component" value="Unassembled WGS sequence"/>
</dbReference>
<keyword evidence="4 6" id="KW-1133">Transmembrane helix</keyword>
<gene>
    <name evidence="8" type="ORF">L9F63_010020</name>
</gene>
<reference evidence="8" key="1">
    <citation type="journal article" date="2023" name="IScience">
        <title>Live-bearing cockroach genome reveals convergent evolutionary mechanisms linked to viviparity in insects and beyond.</title>
        <authorList>
            <person name="Fouks B."/>
            <person name="Harrison M.C."/>
            <person name="Mikhailova A.A."/>
            <person name="Marchal E."/>
            <person name="English S."/>
            <person name="Carruthers M."/>
            <person name="Jennings E.C."/>
            <person name="Chiamaka E.L."/>
            <person name="Frigard R.A."/>
            <person name="Pippel M."/>
            <person name="Attardo G.M."/>
            <person name="Benoit J.B."/>
            <person name="Bornberg-Bauer E."/>
            <person name="Tobe S.S."/>
        </authorList>
    </citation>
    <scope>NUCLEOTIDE SEQUENCE</scope>
    <source>
        <strain evidence="8">Stay&amp;Tobe</strain>
    </source>
</reference>
<comment type="caution">
    <text evidence="8">The sequence shown here is derived from an EMBL/GenBank/DDBJ whole genome shotgun (WGS) entry which is preliminary data.</text>
</comment>
<evidence type="ECO:0000256" key="3">
    <source>
        <dbReference type="ARBA" id="ARBA00022692"/>
    </source>
</evidence>
<reference evidence="8" key="2">
    <citation type="submission" date="2023-05" db="EMBL/GenBank/DDBJ databases">
        <authorList>
            <person name="Fouks B."/>
        </authorList>
    </citation>
    <scope>NUCLEOTIDE SEQUENCE</scope>
    <source>
        <strain evidence="8">Stay&amp;Tobe</strain>
        <tissue evidence="8">Testes</tissue>
    </source>
</reference>
<evidence type="ECO:0000313" key="8">
    <source>
        <dbReference type="EMBL" id="KAJ9599488.1"/>
    </source>
</evidence>
<name>A0AAD8ER04_DIPPU</name>
<keyword evidence="3 6" id="KW-0812">Transmembrane</keyword>
<accession>A0AAD8ER04</accession>
<dbReference type="GO" id="GO:0050909">
    <property type="term" value="P:sensory perception of taste"/>
    <property type="evidence" value="ECO:0007669"/>
    <property type="project" value="InterPro"/>
</dbReference>
<evidence type="ECO:0000256" key="2">
    <source>
        <dbReference type="ARBA" id="ARBA00022475"/>
    </source>
</evidence>
<feature type="transmembrane region" description="Helical" evidence="6">
    <location>
        <begin position="28"/>
        <end position="51"/>
    </location>
</feature>
<keyword evidence="9" id="KW-1185">Reference proteome</keyword>
<evidence type="ECO:0000256" key="4">
    <source>
        <dbReference type="ARBA" id="ARBA00022989"/>
    </source>
</evidence>
<evidence type="ECO:0008006" key="10">
    <source>
        <dbReference type="Google" id="ProtNLM"/>
    </source>
</evidence>
<feature type="transmembrane region" description="Helical" evidence="6">
    <location>
        <begin position="237"/>
        <end position="255"/>
    </location>
</feature>
<keyword evidence="2" id="KW-1003">Cell membrane</keyword>
<evidence type="ECO:0000256" key="5">
    <source>
        <dbReference type="ARBA" id="ARBA00023136"/>
    </source>
</evidence>
<feature type="transmembrane region" description="Helical" evidence="6">
    <location>
        <begin position="163"/>
        <end position="187"/>
    </location>
</feature>
<evidence type="ECO:0000256" key="6">
    <source>
        <dbReference type="SAM" id="Phobius"/>
    </source>
</evidence>
<protein>
    <recommendedName>
        <fullName evidence="10">Gustatory receptor</fullName>
    </recommendedName>
</protein>
<dbReference type="InterPro" id="IPR013604">
    <property type="entry name" value="7TM_chemorcpt"/>
</dbReference>
<feature type="signal peptide" evidence="7">
    <location>
        <begin position="1"/>
        <end position="18"/>
    </location>
</feature>
<dbReference type="GO" id="GO:0005886">
    <property type="term" value="C:plasma membrane"/>
    <property type="evidence" value="ECO:0007669"/>
    <property type="project" value="UniProtKB-SubCell"/>
</dbReference>